<organism evidence="7 8">
    <name type="scientific">Tetrabaena socialis</name>
    <dbReference type="NCBI Taxonomy" id="47790"/>
    <lineage>
        <taxon>Eukaryota</taxon>
        <taxon>Viridiplantae</taxon>
        <taxon>Chlorophyta</taxon>
        <taxon>core chlorophytes</taxon>
        <taxon>Chlorophyceae</taxon>
        <taxon>CS clade</taxon>
        <taxon>Chlamydomonadales</taxon>
        <taxon>Tetrabaenaceae</taxon>
        <taxon>Tetrabaena</taxon>
    </lineage>
</organism>
<evidence type="ECO:0000259" key="6">
    <source>
        <dbReference type="PROSITE" id="PS51050"/>
    </source>
</evidence>
<dbReference type="PROSITE" id="PS51050">
    <property type="entry name" value="ZF_CW"/>
    <property type="match status" value="1"/>
</dbReference>
<dbReference type="OrthoDB" id="514506at2759"/>
<name>A0A2J7ZMK7_9CHLO</name>
<dbReference type="Gene3D" id="3.30.40.100">
    <property type="match status" value="1"/>
</dbReference>
<protein>
    <recommendedName>
        <fullName evidence="9">CW-type domain-containing protein</fullName>
    </recommendedName>
</protein>
<evidence type="ECO:0008006" key="9">
    <source>
        <dbReference type="Google" id="ProtNLM"/>
    </source>
</evidence>
<dbReference type="InterPro" id="IPR011124">
    <property type="entry name" value="Znf_CW"/>
</dbReference>
<feature type="compositionally biased region" description="Low complexity" evidence="4">
    <location>
        <begin position="210"/>
        <end position="223"/>
    </location>
</feature>
<evidence type="ECO:0000256" key="3">
    <source>
        <dbReference type="ARBA" id="ARBA00022833"/>
    </source>
</evidence>
<keyword evidence="8" id="KW-1185">Reference proteome</keyword>
<sequence length="413" mass="44934">MADALGALAHASHEELRGASPSDALGRLVQMQRPEMQKWVQCNKCQKWRKVPYSLKDEELPEDWECKNNVFDLRHSSCMTPQALSNEEIDEILALQQQDHLLHEPHYEEPVYEEAEPDYYEDGGEEDYDDDDGDGMDDDPEGAKRMRAKFGNKARIKRLGSDILPPGIPSPGRRGGRGGRVGSARGRGLTPRGGRGARGGRGSSRGRGGRSTAAAAAALARSRSGGRGYGRGVRGVSEAAEALLGMGGVAGEMDMYDADPGPLMMMVDPLEQVVLQRPHFPYPRDTLRPGRVVWAKVEGHDWWPAKIVRRRAVPREVGPPPGGYASVLLYVPVVFFTNKGIPGEVEERLDTTAGIVAASMRALGVARSPRLHPTLALSPPVLTAPSRSVGRRALADRERGWVSAVADKLAAFL</sequence>
<dbReference type="Gene3D" id="2.30.30.140">
    <property type="match status" value="1"/>
</dbReference>
<dbReference type="GO" id="GO:0008270">
    <property type="term" value="F:zinc ion binding"/>
    <property type="evidence" value="ECO:0007669"/>
    <property type="project" value="UniProtKB-KW"/>
</dbReference>
<feature type="compositionally biased region" description="Gly residues" evidence="4">
    <location>
        <begin position="191"/>
        <end position="206"/>
    </location>
</feature>
<feature type="region of interest" description="Disordered" evidence="4">
    <location>
        <begin position="159"/>
        <end position="232"/>
    </location>
</feature>
<dbReference type="Pfam" id="PF07496">
    <property type="entry name" value="zf-CW"/>
    <property type="match status" value="1"/>
</dbReference>
<gene>
    <name evidence="7" type="ORF">TSOC_012609</name>
</gene>
<comment type="caution">
    <text evidence="7">The sequence shown here is derived from an EMBL/GenBank/DDBJ whole genome shotgun (WGS) entry which is preliminary data.</text>
</comment>
<keyword evidence="3" id="KW-0862">Zinc</keyword>
<dbReference type="AlphaFoldDB" id="A0A2J7ZMK7"/>
<dbReference type="PROSITE" id="PS50812">
    <property type="entry name" value="PWWP"/>
    <property type="match status" value="1"/>
</dbReference>
<dbReference type="EMBL" id="PGGS01000876">
    <property type="protein sequence ID" value="PNH01501.1"/>
    <property type="molecule type" value="Genomic_DNA"/>
</dbReference>
<proteinExistence type="predicted"/>
<feature type="domain" description="CW-type" evidence="6">
    <location>
        <begin position="33"/>
        <end position="86"/>
    </location>
</feature>
<reference evidence="7 8" key="1">
    <citation type="journal article" date="2017" name="Mol. Biol. Evol.">
        <title>The 4-celled Tetrabaena socialis nuclear genome reveals the essential components for genetic control of cell number at the origin of multicellularity in the volvocine lineage.</title>
        <authorList>
            <person name="Featherston J."/>
            <person name="Arakaki Y."/>
            <person name="Hanschen E.R."/>
            <person name="Ferris P.J."/>
            <person name="Michod R.E."/>
            <person name="Olson B.J.S.C."/>
            <person name="Nozaki H."/>
            <person name="Durand P.M."/>
        </authorList>
    </citation>
    <scope>NUCLEOTIDE SEQUENCE [LARGE SCALE GENOMIC DNA]</scope>
    <source>
        <strain evidence="7 8">NIES-571</strain>
    </source>
</reference>
<evidence type="ECO:0000313" key="7">
    <source>
        <dbReference type="EMBL" id="PNH01501.1"/>
    </source>
</evidence>
<feature type="region of interest" description="Disordered" evidence="4">
    <location>
        <begin position="104"/>
        <end position="143"/>
    </location>
</feature>
<evidence type="ECO:0000313" key="8">
    <source>
        <dbReference type="Proteomes" id="UP000236333"/>
    </source>
</evidence>
<dbReference type="CDD" id="cd05162">
    <property type="entry name" value="PWWP"/>
    <property type="match status" value="1"/>
</dbReference>
<evidence type="ECO:0000256" key="1">
    <source>
        <dbReference type="ARBA" id="ARBA00022723"/>
    </source>
</evidence>
<feature type="compositionally biased region" description="Acidic residues" evidence="4">
    <location>
        <begin position="110"/>
        <end position="140"/>
    </location>
</feature>
<evidence type="ECO:0000256" key="4">
    <source>
        <dbReference type="SAM" id="MobiDB-lite"/>
    </source>
</evidence>
<feature type="domain" description="PWWP" evidence="5">
    <location>
        <begin position="289"/>
        <end position="348"/>
    </location>
</feature>
<accession>A0A2J7ZMK7</accession>
<dbReference type="PANTHER" id="PTHR46245">
    <property type="entry name" value="B3 DOMAIN-CONTAINING PROTEIN OS07G0563300"/>
    <property type="match status" value="1"/>
</dbReference>
<dbReference type="SUPFAM" id="SSF63748">
    <property type="entry name" value="Tudor/PWWP/MBT"/>
    <property type="match status" value="1"/>
</dbReference>
<dbReference type="Proteomes" id="UP000236333">
    <property type="component" value="Unassembled WGS sequence"/>
</dbReference>
<evidence type="ECO:0000256" key="2">
    <source>
        <dbReference type="ARBA" id="ARBA00022771"/>
    </source>
</evidence>
<keyword evidence="2" id="KW-0863">Zinc-finger</keyword>
<keyword evidence="1" id="KW-0479">Metal-binding</keyword>
<dbReference type="Pfam" id="PF00855">
    <property type="entry name" value="PWWP"/>
    <property type="match status" value="1"/>
</dbReference>
<evidence type="ECO:0000259" key="5">
    <source>
        <dbReference type="PROSITE" id="PS50812"/>
    </source>
</evidence>
<dbReference type="InterPro" id="IPR000313">
    <property type="entry name" value="PWWP_dom"/>
</dbReference>